<dbReference type="Pfam" id="PF00822">
    <property type="entry name" value="PMP22_Claudin"/>
    <property type="match status" value="1"/>
</dbReference>
<evidence type="ECO:0000256" key="4">
    <source>
        <dbReference type="ARBA" id="ARBA00023136"/>
    </source>
</evidence>
<comment type="caution">
    <text evidence="6">The sequence shown here is derived from an EMBL/GenBank/DDBJ whole genome shotgun (WGS) entry which is preliminary data.</text>
</comment>
<evidence type="ECO:0000313" key="6">
    <source>
        <dbReference type="EMBL" id="KAJ8306914.1"/>
    </source>
</evidence>
<evidence type="ECO:0000256" key="5">
    <source>
        <dbReference type="SAM" id="Phobius"/>
    </source>
</evidence>
<proteinExistence type="predicted"/>
<keyword evidence="2 5" id="KW-0812">Transmembrane</keyword>
<dbReference type="EMBL" id="JARBDR010000793">
    <property type="protein sequence ID" value="KAJ8306914.1"/>
    <property type="molecule type" value="Genomic_DNA"/>
</dbReference>
<dbReference type="PANTHER" id="PTHR21284">
    <property type="entry name" value="EG:80H7.2 PROTEIN"/>
    <property type="match status" value="1"/>
</dbReference>
<protein>
    <recommendedName>
        <fullName evidence="8">Claudin</fullName>
    </recommendedName>
</protein>
<evidence type="ECO:0000256" key="3">
    <source>
        <dbReference type="ARBA" id="ARBA00022989"/>
    </source>
</evidence>
<dbReference type="PANTHER" id="PTHR21284:SF12">
    <property type="entry name" value="EG:80H7.2 PROTEIN"/>
    <property type="match status" value="1"/>
</dbReference>
<feature type="transmembrane region" description="Helical" evidence="5">
    <location>
        <begin position="12"/>
        <end position="37"/>
    </location>
</feature>
<keyword evidence="3 5" id="KW-1133">Transmembrane helix</keyword>
<keyword evidence="4 5" id="KW-0472">Membrane</keyword>
<feature type="transmembrane region" description="Helical" evidence="5">
    <location>
        <begin position="115"/>
        <end position="140"/>
    </location>
</feature>
<organism evidence="6 7">
    <name type="scientific">Tegillarca granosa</name>
    <name type="common">Malaysian cockle</name>
    <name type="synonym">Anadara granosa</name>
    <dbReference type="NCBI Taxonomy" id="220873"/>
    <lineage>
        <taxon>Eukaryota</taxon>
        <taxon>Metazoa</taxon>
        <taxon>Spiralia</taxon>
        <taxon>Lophotrochozoa</taxon>
        <taxon>Mollusca</taxon>
        <taxon>Bivalvia</taxon>
        <taxon>Autobranchia</taxon>
        <taxon>Pteriomorphia</taxon>
        <taxon>Arcoida</taxon>
        <taxon>Arcoidea</taxon>
        <taxon>Arcidae</taxon>
        <taxon>Tegillarca</taxon>
    </lineage>
</organism>
<dbReference type="Gene3D" id="1.20.140.150">
    <property type="match status" value="1"/>
</dbReference>
<gene>
    <name evidence="6" type="ORF">KUTeg_014998</name>
</gene>
<comment type="subcellular location">
    <subcellularLocation>
        <location evidence="1">Membrane</location>
        <topology evidence="1">Multi-pass membrane protein</topology>
    </subcellularLocation>
</comment>
<feature type="transmembrane region" description="Helical" evidence="5">
    <location>
        <begin position="160"/>
        <end position="181"/>
    </location>
</feature>
<sequence length="183" mass="20103">MGVEVEDVTLVFKIGTILLLVSILFQVVGMGSSHWVLTIRDDLGVIEYNGLWDKCSDLAVGTGQFKCSGFVWEDVQVSHWFRTVQTMEVLGLVGLLSAVVMIILYVFVSHTRGKAYIRVIALCLCYLCGTFIIVSAIVFGSLKKVQKSRHVPDSYVKLSWSFAVSLIGGILGFFSGIAFTASH</sequence>
<accession>A0ABQ9EPK0</accession>
<evidence type="ECO:0008006" key="8">
    <source>
        <dbReference type="Google" id="ProtNLM"/>
    </source>
</evidence>
<keyword evidence="7" id="KW-1185">Reference proteome</keyword>
<evidence type="ECO:0000256" key="2">
    <source>
        <dbReference type="ARBA" id="ARBA00022692"/>
    </source>
</evidence>
<dbReference type="Proteomes" id="UP001217089">
    <property type="component" value="Unassembled WGS sequence"/>
</dbReference>
<reference evidence="6 7" key="1">
    <citation type="submission" date="2022-12" db="EMBL/GenBank/DDBJ databases">
        <title>Chromosome-level genome of Tegillarca granosa.</title>
        <authorList>
            <person name="Kim J."/>
        </authorList>
    </citation>
    <scope>NUCLEOTIDE SEQUENCE [LARGE SCALE GENOMIC DNA]</scope>
    <source>
        <strain evidence="6">Teg-2019</strain>
        <tissue evidence="6">Adductor muscle</tissue>
    </source>
</reference>
<evidence type="ECO:0000313" key="7">
    <source>
        <dbReference type="Proteomes" id="UP001217089"/>
    </source>
</evidence>
<feature type="transmembrane region" description="Helical" evidence="5">
    <location>
        <begin position="89"/>
        <end position="108"/>
    </location>
</feature>
<name>A0ABQ9EPK0_TEGGR</name>
<evidence type="ECO:0000256" key="1">
    <source>
        <dbReference type="ARBA" id="ARBA00004141"/>
    </source>
</evidence>
<dbReference type="InterPro" id="IPR004031">
    <property type="entry name" value="PMP22/EMP/MP20/Claudin"/>
</dbReference>